<gene>
    <name evidence="2" type="ORF">LIZ65_18875</name>
</gene>
<dbReference type="EMBL" id="JAJCIS010000023">
    <property type="protein sequence ID" value="MCB7389350.1"/>
    <property type="molecule type" value="Genomic_DNA"/>
</dbReference>
<evidence type="ECO:0000313" key="3">
    <source>
        <dbReference type="Proteomes" id="UP001299546"/>
    </source>
</evidence>
<name>A0ABS8DLU7_9FIRM</name>
<evidence type="ECO:0000259" key="1">
    <source>
        <dbReference type="Pfam" id="PF13754"/>
    </source>
</evidence>
<proteinExistence type="predicted"/>
<comment type="caution">
    <text evidence="2">The sequence shown here is derived from an EMBL/GenBank/DDBJ whole genome shotgun (WGS) entry which is preliminary data.</text>
</comment>
<reference evidence="2 3" key="1">
    <citation type="submission" date="2021-10" db="EMBL/GenBank/DDBJ databases">
        <title>Collection of gut derived symbiotic bacterial strains cultured from healthy donors.</title>
        <authorList>
            <person name="Lin H."/>
            <person name="Littmann E."/>
            <person name="Kohout C."/>
            <person name="Pamer E.G."/>
        </authorList>
    </citation>
    <scope>NUCLEOTIDE SEQUENCE [LARGE SCALE GENOMIC DNA]</scope>
    <source>
        <strain evidence="2 3">DFI.1.165</strain>
    </source>
</reference>
<dbReference type="InterPro" id="IPR022038">
    <property type="entry name" value="Ig-like_bact"/>
</dbReference>
<protein>
    <submittedName>
        <fullName evidence="2">Ig-like domain repeat protein</fullName>
    </submittedName>
</protein>
<evidence type="ECO:0000313" key="2">
    <source>
        <dbReference type="EMBL" id="MCB7389350.1"/>
    </source>
</evidence>
<keyword evidence="3" id="KW-1185">Reference proteome</keyword>
<feature type="domain" description="Ig-like" evidence="1">
    <location>
        <begin position="1"/>
        <end position="75"/>
    </location>
</feature>
<accession>A0ABS8DLU7</accession>
<dbReference type="Proteomes" id="UP001299546">
    <property type="component" value="Unassembled WGS sequence"/>
</dbReference>
<sequence length="106" mass="11616">MVARVFGRIDGGIEVAFKREGSSYILEFPKKLNSGNYIVEVYAEDTAGNVGYYSTLLCTIDPSGACVHLSPARFFLCPETESVILKPMKEQVHLEAISPVQCRGEG</sequence>
<dbReference type="Pfam" id="PF13754">
    <property type="entry name" value="Big_3_4"/>
    <property type="match status" value="1"/>
</dbReference>
<dbReference type="RefSeq" id="WP_066734579.1">
    <property type="nucleotide sequence ID" value="NZ_JAJCIR010000023.1"/>
</dbReference>
<organism evidence="2 3">
    <name type="scientific">Bariatricus massiliensis</name>
    <dbReference type="NCBI Taxonomy" id="1745713"/>
    <lineage>
        <taxon>Bacteria</taxon>
        <taxon>Bacillati</taxon>
        <taxon>Bacillota</taxon>
        <taxon>Clostridia</taxon>
        <taxon>Lachnospirales</taxon>
        <taxon>Lachnospiraceae</taxon>
        <taxon>Bariatricus</taxon>
    </lineage>
</organism>